<dbReference type="EMBL" id="JAEHOE010000115">
    <property type="protein sequence ID" value="KAG2486228.1"/>
    <property type="molecule type" value="Genomic_DNA"/>
</dbReference>
<keyword evidence="10" id="KW-1185">Reference proteome</keyword>
<name>A0A835XLF7_9CHLO</name>
<protein>
    <recommendedName>
        <fullName evidence="8">Glycosyltransferase family 92 protein</fullName>
        <ecNumber evidence="8">2.4.1.-</ecNumber>
    </recommendedName>
</protein>
<keyword evidence="6" id="KW-1133">Transmembrane helix</keyword>
<dbReference type="Pfam" id="PF01697">
    <property type="entry name" value="Glyco_transf_92"/>
    <property type="match status" value="1"/>
</dbReference>
<keyword evidence="3 8" id="KW-0328">Glycosyltransferase</keyword>
<organism evidence="9 10">
    <name type="scientific">Edaphochlamys debaryana</name>
    <dbReference type="NCBI Taxonomy" id="47281"/>
    <lineage>
        <taxon>Eukaryota</taxon>
        <taxon>Viridiplantae</taxon>
        <taxon>Chlorophyta</taxon>
        <taxon>core chlorophytes</taxon>
        <taxon>Chlorophyceae</taxon>
        <taxon>CS clade</taxon>
        <taxon>Chlamydomonadales</taxon>
        <taxon>Chlamydomonadales incertae sedis</taxon>
        <taxon>Edaphochlamys</taxon>
    </lineage>
</organism>
<dbReference type="GO" id="GO:0016757">
    <property type="term" value="F:glycosyltransferase activity"/>
    <property type="evidence" value="ECO:0007669"/>
    <property type="project" value="UniProtKB-UniRule"/>
</dbReference>
<evidence type="ECO:0000256" key="3">
    <source>
        <dbReference type="ARBA" id="ARBA00022676"/>
    </source>
</evidence>
<evidence type="ECO:0000256" key="2">
    <source>
        <dbReference type="ARBA" id="ARBA00007647"/>
    </source>
</evidence>
<keyword evidence="7" id="KW-0472">Membrane</keyword>
<dbReference type="OrthoDB" id="2526284at2759"/>
<dbReference type="AlphaFoldDB" id="A0A835XLF7"/>
<dbReference type="PANTHER" id="PTHR21461:SF69">
    <property type="entry name" value="GLYCOSYLTRANSFERASE FAMILY 92 PROTEIN"/>
    <property type="match status" value="1"/>
</dbReference>
<dbReference type="InterPro" id="IPR008166">
    <property type="entry name" value="Glyco_transf_92"/>
</dbReference>
<proteinExistence type="inferred from homology"/>
<gene>
    <name evidence="9" type="ORF">HYH03_015053</name>
</gene>
<dbReference type="EC" id="2.4.1.-" evidence="8"/>
<comment type="similarity">
    <text evidence="2 8">Belongs to the glycosyltransferase 92 family.</text>
</comment>
<dbReference type="PANTHER" id="PTHR21461">
    <property type="entry name" value="GLYCOSYLTRANSFERASE FAMILY 92 PROTEIN"/>
    <property type="match status" value="1"/>
</dbReference>
<evidence type="ECO:0000256" key="8">
    <source>
        <dbReference type="RuleBase" id="RU366017"/>
    </source>
</evidence>
<evidence type="ECO:0000256" key="7">
    <source>
        <dbReference type="ARBA" id="ARBA00023136"/>
    </source>
</evidence>
<dbReference type="GO" id="GO:0016020">
    <property type="term" value="C:membrane"/>
    <property type="evidence" value="ECO:0007669"/>
    <property type="project" value="UniProtKB-SubCell"/>
</dbReference>
<keyword evidence="5" id="KW-0812">Transmembrane</keyword>
<evidence type="ECO:0000313" key="9">
    <source>
        <dbReference type="EMBL" id="KAG2486228.1"/>
    </source>
</evidence>
<reference evidence="9" key="1">
    <citation type="journal article" date="2020" name="bioRxiv">
        <title>Comparative genomics of Chlamydomonas.</title>
        <authorList>
            <person name="Craig R.J."/>
            <person name="Hasan A.R."/>
            <person name="Ness R.W."/>
            <person name="Keightley P.D."/>
        </authorList>
    </citation>
    <scope>NUCLEOTIDE SEQUENCE</scope>
    <source>
        <strain evidence="9">CCAP 11/70</strain>
    </source>
</reference>
<comment type="caution">
    <text evidence="9">The sequence shown here is derived from an EMBL/GenBank/DDBJ whole genome shotgun (WGS) entry which is preliminary data.</text>
</comment>
<evidence type="ECO:0000256" key="4">
    <source>
        <dbReference type="ARBA" id="ARBA00022679"/>
    </source>
</evidence>
<keyword evidence="4 8" id="KW-0808">Transferase</keyword>
<evidence type="ECO:0000256" key="5">
    <source>
        <dbReference type="ARBA" id="ARBA00022692"/>
    </source>
</evidence>
<sequence>MPAILEVLDYALAGKVQYTYLTSELPKVKKFKEGLQGRVFGQCLSQAKGYYKWMMLTDLDELMMVTDPAFNGSIPAVLRHYESHEKLGALIVHRAMVGSSGLRSRAPGQGKLETFTKCVQQLGSHVKGIARPEYADVGGNAHFFFYAPGRWGIRIGDNRTVGHAHMVRDPVGKPLLIYHYSGAIDEYNSRVKRLSAGVSGMTDKDPFALTVLDAHATADCPEGRTAYDKMKAAGRRTQRPQGLGPDLAAALAAAAQAAGTGG</sequence>
<evidence type="ECO:0000256" key="1">
    <source>
        <dbReference type="ARBA" id="ARBA00004167"/>
    </source>
</evidence>
<evidence type="ECO:0000256" key="6">
    <source>
        <dbReference type="ARBA" id="ARBA00022989"/>
    </source>
</evidence>
<evidence type="ECO:0000313" key="10">
    <source>
        <dbReference type="Proteomes" id="UP000612055"/>
    </source>
</evidence>
<comment type="subcellular location">
    <subcellularLocation>
        <location evidence="1">Membrane</location>
        <topology evidence="1">Single-pass membrane protein</topology>
    </subcellularLocation>
</comment>
<dbReference type="GO" id="GO:0005737">
    <property type="term" value="C:cytoplasm"/>
    <property type="evidence" value="ECO:0007669"/>
    <property type="project" value="TreeGrafter"/>
</dbReference>
<dbReference type="Proteomes" id="UP000612055">
    <property type="component" value="Unassembled WGS sequence"/>
</dbReference>
<accession>A0A835XLF7</accession>